<sequence length="702" mass="78248">MSDDLRSATTDEGDGARDYDQGRNDKSLPDSTEHTDPSVEPQSEPSTSLTQNQAIPTVGARRSSGRQRRGISQTSAHRRGRGPTGSNTYRVFFASADALRDFRVSFQIPADVELELIPLDPSTHRPPHCHETIVPIFSICAASLRFPIQTFTREFLHVLDVTPTQLSLNTFRIVNGIAELKRIHNLEFTLDNLFGIYYIGQNPMAGRIFLSPRSTESVVNLFSTYGLPITSLPDSDKCANDFVFVRGNWEFSPNEHNVFPIPHTPKPAIDRALASTRQRYANWQRIEALFLIQDRAAPVLLGYVPNYNITLDQRWRQRRAKKLAAKEIAHSTTSVVPPTDTNRALAQSIRPPSPSHPLQGLKRLPLDRDSPDPFSSADDIMGHRFTPKSPLYTTGAPSALLSPTPRHKPLPTPMPILCLWNSNVGQLPLSENEADNLNRTEIPAENPDPNDIPWSPTLSYCNRPLKQNDSIRDNPGLSLALLKAVELPKNKARVEKEAGDAFVLALHHTFAALQEMTSVRDDLQERNKLLLGFEKKVKALTDKNARLKEENLKAKNDVDSTLNDAADSKKAVEELTQKYTEEAQRGTSLQAEVDKIPGLLKAKEDEVWDEADKTITKAYEDQVPDLLQYGYQFAWKAALEVAGVPPSSALYNEVSTYPQPMAPGASTSMVDPRADPKEIRQVTRDVPTIILDGQPLHEEPLL</sequence>
<name>A0ACB7X0M9_9ERIC</name>
<keyword evidence="2" id="KW-1185">Reference proteome</keyword>
<dbReference type="Proteomes" id="UP000828048">
    <property type="component" value="Chromosome 2"/>
</dbReference>
<accession>A0ACB7X0M9</accession>
<reference evidence="1 2" key="1">
    <citation type="journal article" date="2021" name="Hortic Res">
        <title>High-quality reference genome and annotation aids understanding of berry development for evergreen blueberry (Vaccinium darrowii).</title>
        <authorList>
            <person name="Yu J."/>
            <person name="Hulse-Kemp A.M."/>
            <person name="Babiker E."/>
            <person name="Staton M."/>
        </authorList>
    </citation>
    <scope>NUCLEOTIDE SEQUENCE [LARGE SCALE GENOMIC DNA]</scope>
    <source>
        <strain evidence="2">cv. NJ 8807/NJ 8810</strain>
        <tissue evidence="1">Young leaf</tissue>
    </source>
</reference>
<dbReference type="EMBL" id="CM037152">
    <property type="protein sequence ID" value="KAH7834193.1"/>
    <property type="molecule type" value="Genomic_DNA"/>
</dbReference>
<evidence type="ECO:0000313" key="1">
    <source>
        <dbReference type="EMBL" id="KAH7834193.1"/>
    </source>
</evidence>
<organism evidence="1 2">
    <name type="scientific">Vaccinium darrowii</name>
    <dbReference type="NCBI Taxonomy" id="229202"/>
    <lineage>
        <taxon>Eukaryota</taxon>
        <taxon>Viridiplantae</taxon>
        <taxon>Streptophyta</taxon>
        <taxon>Embryophyta</taxon>
        <taxon>Tracheophyta</taxon>
        <taxon>Spermatophyta</taxon>
        <taxon>Magnoliopsida</taxon>
        <taxon>eudicotyledons</taxon>
        <taxon>Gunneridae</taxon>
        <taxon>Pentapetalae</taxon>
        <taxon>asterids</taxon>
        <taxon>Ericales</taxon>
        <taxon>Ericaceae</taxon>
        <taxon>Vaccinioideae</taxon>
        <taxon>Vaccinieae</taxon>
        <taxon>Vaccinium</taxon>
    </lineage>
</organism>
<gene>
    <name evidence="1" type="ORF">Vadar_013651</name>
</gene>
<comment type="caution">
    <text evidence="1">The sequence shown here is derived from an EMBL/GenBank/DDBJ whole genome shotgun (WGS) entry which is preliminary data.</text>
</comment>
<proteinExistence type="predicted"/>
<evidence type="ECO:0000313" key="2">
    <source>
        <dbReference type="Proteomes" id="UP000828048"/>
    </source>
</evidence>
<protein>
    <submittedName>
        <fullName evidence="1">Uncharacterized protein</fullName>
    </submittedName>
</protein>